<dbReference type="PROSITE" id="PS51808">
    <property type="entry name" value="CHCH"/>
    <property type="match status" value="1"/>
</dbReference>
<dbReference type="GO" id="GO:0033617">
    <property type="term" value="P:mitochondrial respiratory chain complex IV assembly"/>
    <property type="evidence" value="ECO:0007669"/>
    <property type="project" value="TreeGrafter"/>
</dbReference>
<name>A0A0L0T9Y9_ALLM3</name>
<dbReference type="PANTHER" id="PTHR21107:SF2">
    <property type="entry name" value="CYTOCHROME C OXIDASE ASSEMBLY PROTEIN COX19"/>
    <property type="match status" value="1"/>
</dbReference>
<reference evidence="8" key="2">
    <citation type="submission" date="2009-11" db="EMBL/GenBank/DDBJ databases">
        <title>The Genome Sequence of Allomyces macrogynus strain ATCC 38327.</title>
        <authorList>
            <consortium name="The Broad Institute Genome Sequencing Platform"/>
            <person name="Russ C."/>
            <person name="Cuomo C."/>
            <person name="Shea T."/>
            <person name="Young S.K."/>
            <person name="Zeng Q."/>
            <person name="Koehrsen M."/>
            <person name="Haas B."/>
            <person name="Borodovsky M."/>
            <person name="Guigo R."/>
            <person name="Alvarado L."/>
            <person name="Berlin A."/>
            <person name="Borenstein D."/>
            <person name="Chen Z."/>
            <person name="Engels R."/>
            <person name="Freedman E."/>
            <person name="Gellesch M."/>
            <person name="Goldberg J."/>
            <person name="Griggs A."/>
            <person name="Gujja S."/>
            <person name="Heiman D."/>
            <person name="Hepburn T."/>
            <person name="Howarth C."/>
            <person name="Jen D."/>
            <person name="Larson L."/>
            <person name="Lewis B."/>
            <person name="Mehta T."/>
            <person name="Park D."/>
            <person name="Pearson M."/>
            <person name="Roberts A."/>
            <person name="Saif S."/>
            <person name="Shenoy N."/>
            <person name="Sisk P."/>
            <person name="Stolte C."/>
            <person name="Sykes S."/>
            <person name="Walk T."/>
            <person name="White J."/>
            <person name="Yandava C."/>
            <person name="Burger G."/>
            <person name="Gray M.W."/>
            <person name="Holland P.W.H."/>
            <person name="King N."/>
            <person name="Lang F.B.F."/>
            <person name="Roger A.J."/>
            <person name="Ruiz-Trillo I."/>
            <person name="Lander E."/>
            <person name="Nusbaum C."/>
        </authorList>
    </citation>
    <scope>NUCLEOTIDE SEQUENCE [LARGE SCALE GENOMIC DNA]</scope>
    <source>
        <strain evidence="8">ATCC 38327</strain>
    </source>
</reference>
<evidence type="ECO:0000313" key="7">
    <source>
        <dbReference type="EMBL" id="KNE71379.1"/>
    </source>
</evidence>
<evidence type="ECO:0000256" key="5">
    <source>
        <dbReference type="ARBA" id="ARBA00038223"/>
    </source>
</evidence>
<dbReference type="STRING" id="578462.A0A0L0T9Y9"/>
<dbReference type="Proteomes" id="UP000054350">
    <property type="component" value="Unassembled WGS sequence"/>
</dbReference>
<keyword evidence="8" id="KW-1185">Reference proteome</keyword>
<dbReference type="OrthoDB" id="268594at2759"/>
<keyword evidence="3" id="KW-1015">Disulfide bond</keyword>
<evidence type="ECO:0000256" key="1">
    <source>
        <dbReference type="ARBA" id="ARBA00004496"/>
    </source>
</evidence>
<dbReference type="eggNOG" id="KOG3477">
    <property type="taxonomic scope" value="Eukaryota"/>
</dbReference>
<evidence type="ECO:0000256" key="2">
    <source>
        <dbReference type="ARBA" id="ARBA00022490"/>
    </source>
</evidence>
<dbReference type="GO" id="GO:0005758">
    <property type="term" value="C:mitochondrial intermembrane space"/>
    <property type="evidence" value="ECO:0007669"/>
    <property type="project" value="TreeGrafter"/>
</dbReference>
<dbReference type="InterPro" id="IPR051383">
    <property type="entry name" value="COX19"/>
</dbReference>
<protein>
    <recommendedName>
        <fullName evidence="6">CHCH domain-containing protein</fullName>
    </recommendedName>
</protein>
<comment type="similarity">
    <text evidence="5">Belongs to the COX19 family.</text>
</comment>
<keyword evidence="2" id="KW-0963">Cytoplasm</keyword>
<proteinExistence type="inferred from homology"/>
<dbReference type="AlphaFoldDB" id="A0A0L0T9Y9"/>
<evidence type="ECO:0000313" key="8">
    <source>
        <dbReference type="Proteomes" id="UP000054350"/>
    </source>
</evidence>
<comment type="subcellular location">
    <subcellularLocation>
        <location evidence="1">Cytoplasm</location>
    </subcellularLocation>
</comment>
<dbReference type="EMBL" id="GG745371">
    <property type="protein sequence ID" value="KNE71379.1"/>
    <property type="molecule type" value="Genomic_DNA"/>
</dbReference>
<organism evidence="7 8">
    <name type="scientific">Allomyces macrogynus (strain ATCC 38327)</name>
    <name type="common">Allomyces javanicus var. macrogynus</name>
    <dbReference type="NCBI Taxonomy" id="578462"/>
    <lineage>
        <taxon>Eukaryota</taxon>
        <taxon>Fungi</taxon>
        <taxon>Fungi incertae sedis</taxon>
        <taxon>Blastocladiomycota</taxon>
        <taxon>Blastocladiomycetes</taxon>
        <taxon>Blastocladiales</taxon>
        <taxon>Blastocladiaceae</taxon>
        <taxon>Allomyces</taxon>
    </lineage>
</organism>
<dbReference type="Pfam" id="PF06747">
    <property type="entry name" value="CHCH"/>
    <property type="match status" value="1"/>
</dbReference>
<accession>A0A0L0T9Y9</accession>
<evidence type="ECO:0000256" key="3">
    <source>
        <dbReference type="ARBA" id="ARBA00023157"/>
    </source>
</evidence>
<evidence type="ECO:0000256" key="4">
    <source>
        <dbReference type="ARBA" id="ARBA00037279"/>
    </source>
</evidence>
<dbReference type="OMA" id="YLTCRME"/>
<sequence>MSFGAPQALSNITVLPPERGSFPLDHDGECKSIMKDYLACMRKSGGSSTKCRNLSKKYLECRMERGLMAPDRWRTSGFTTRPVRSAPTRQVTIVIFALGGHEAAVAM</sequence>
<feature type="domain" description="CHCH" evidence="6">
    <location>
        <begin position="30"/>
        <end position="64"/>
    </location>
</feature>
<evidence type="ECO:0000259" key="6">
    <source>
        <dbReference type="Pfam" id="PF06747"/>
    </source>
</evidence>
<dbReference type="PANTHER" id="PTHR21107">
    <property type="entry name" value="CYTOCHROME C OXIDASE ASSEMBLY PROTEIN COX19"/>
    <property type="match status" value="1"/>
</dbReference>
<dbReference type="VEuPathDB" id="FungiDB:AMAG_15617"/>
<reference evidence="7 8" key="1">
    <citation type="submission" date="2009-11" db="EMBL/GenBank/DDBJ databases">
        <title>Annotation of Allomyces macrogynus ATCC 38327.</title>
        <authorList>
            <consortium name="The Broad Institute Genome Sequencing Platform"/>
            <person name="Russ C."/>
            <person name="Cuomo C."/>
            <person name="Burger G."/>
            <person name="Gray M.W."/>
            <person name="Holland P.W.H."/>
            <person name="King N."/>
            <person name="Lang F.B.F."/>
            <person name="Roger A.J."/>
            <person name="Ruiz-Trillo I."/>
            <person name="Young S.K."/>
            <person name="Zeng Q."/>
            <person name="Gargeya S."/>
            <person name="Fitzgerald M."/>
            <person name="Haas B."/>
            <person name="Abouelleil A."/>
            <person name="Alvarado L."/>
            <person name="Arachchi H.M."/>
            <person name="Berlin A."/>
            <person name="Chapman S.B."/>
            <person name="Gearin G."/>
            <person name="Goldberg J."/>
            <person name="Griggs A."/>
            <person name="Gujja S."/>
            <person name="Hansen M."/>
            <person name="Heiman D."/>
            <person name="Howarth C."/>
            <person name="Larimer J."/>
            <person name="Lui A."/>
            <person name="MacDonald P.J.P."/>
            <person name="McCowen C."/>
            <person name="Montmayeur A."/>
            <person name="Murphy C."/>
            <person name="Neiman D."/>
            <person name="Pearson M."/>
            <person name="Priest M."/>
            <person name="Roberts A."/>
            <person name="Saif S."/>
            <person name="Shea T."/>
            <person name="Sisk P."/>
            <person name="Stolte C."/>
            <person name="Sykes S."/>
            <person name="Wortman J."/>
            <person name="Nusbaum C."/>
            <person name="Birren B."/>
        </authorList>
    </citation>
    <scope>NUCLEOTIDE SEQUENCE [LARGE SCALE GENOMIC DNA]</scope>
    <source>
        <strain evidence="7 8">ATCC 38327</strain>
    </source>
</reference>
<gene>
    <name evidence="7" type="ORF">AMAG_15617</name>
</gene>
<comment type="function">
    <text evidence="4">Required for the assembly of mitochondrial cytochrome c oxidase.</text>
</comment>
<dbReference type="InterPro" id="IPR010625">
    <property type="entry name" value="CHCH"/>
</dbReference>